<protein>
    <submittedName>
        <fullName evidence="1">Uncharacterized protein</fullName>
    </submittedName>
</protein>
<organism evidence="1 2">
    <name type="scientific">Dreissena polymorpha</name>
    <name type="common">Zebra mussel</name>
    <name type="synonym">Mytilus polymorpha</name>
    <dbReference type="NCBI Taxonomy" id="45954"/>
    <lineage>
        <taxon>Eukaryota</taxon>
        <taxon>Metazoa</taxon>
        <taxon>Spiralia</taxon>
        <taxon>Lophotrochozoa</taxon>
        <taxon>Mollusca</taxon>
        <taxon>Bivalvia</taxon>
        <taxon>Autobranchia</taxon>
        <taxon>Heteroconchia</taxon>
        <taxon>Euheterodonta</taxon>
        <taxon>Imparidentia</taxon>
        <taxon>Neoheterodontei</taxon>
        <taxon>Myida</taxon>
        <taxon>Dreissenoidea</taxon>
        <taxon>Dreissenidae</taxon>
        <taxon>Dreissena</taxon>
    </lineage>
</organism>
<dbReference type="Proteomes" id="UP000828390">
    <property type="component" value="Unassembled WGS sequence"/>
</dbReference>
<reference evidence="1" key="1">
    <citation type="journal article" date="2019" name="bioRxiv">
        <title>The Genome of the Zebra Mussel, Dreissena polymorpha: A Resource for Invasive Species Research.</title>
        <authorList>
            <person name="McCartney M.A."/>
            <person name="Auch B."/>
            <person name="Kono T."/>
            <person name="Mallez S."/>
            <person name="Zhang Y."/>
            <person name="Obille A."/>
            <person name="Becker A."/>
            <person name="Abrahante J.E."/>
            <person name="Garbe J."/>
            <person name="Badalamenti J.P."/>
            <person name="Herman A."/>
            <person name="Mangelson H."/>
            <person name="Liachko I."/>
            <person name="Sullivan S."/>
            <person name="Sone E.D."/>
            <person name="Koren S."/>
            <person name="Silverstein K.A.T."/>
            <person name="Beckman K.B."/>
            <person name="Gohl D.M."/>
        </authorList>
    </citation>
    <scope>NUCLEOTIDE SEQUENCE</scope>
    <source>
        <strain evidence="1">Duluth1</strain>
        <tissue evidence="1">Whole animal</tissue>
    </source>
</reference>
<keyword evidence="2" id="KW-1185">Reference proteome</keyword>
<comment type="caution">
    <text evidence="1">The sequence shown here is derived from an EMBL/GenBank/DDBJ whole genome shotgun (WGS) entry which is preliminary data.</text>
</comment>
<proteinExistence type="predicted"/>
<accession>A0A9D4L285</accession>
<name>A0A9D4L285_DREPO</name>
<dbReference type="EMBL" id="JAIWYP010000003">
    <property type="protein sequence ID" value="KAH3850418.1"/>
    <property type="molecule type" value="Genomic_DNA"/>
</dbReference>
<evidence type="ECO:0000313" key="1">
    <source>
        <dbReference type="EMBL" id="KAH3850418.1"/>
    </source>
</evidence>
<sequence>MSLKQLTLKLHATMSLVLGILRPEPVVFAQANRLIKDDTFRFYGIFVERETLLSENPV</sequence>
<evidence type="ECO:0000313" key="2">
    <source>
        <dbReference type="Proteomes" id="UP000828390"/>
    </source>
</evidence>
<reference evidence="1" key="2">
    <citation type="submission" date="2020-11" db="EMBL/GenBank/DDBJ databases">
        <authorList>
            <person name="McCartney M.A."/>
            <person name="Auch B."/>
            <person name="Kono T."/>
            <person name="Mallez S."/>
            <person name="Becker A."/>
            <person name="Gohl D.M."/>
            <person name="Silverstein K.A.T."/>
            <person name="Koren S."/>
            <person name="Bechman K.B."/>
            <person name="Herman A."/>
            <person name="Abrahante J.E."/>
            <person name="Garbe J."/>
        </authorList>
    </citation>
    <scope>NUCLEOTIDE SEQUENCE</scope>
    <source>
        <strain evidence="1">Duluth1</strain>
        <tissue evidence="1">Whole animal</tissue>
    </source>
</reference>
<dbReference type="AlphaFoldDB" id="A0A9D4L285"/>
<gene>
    <name evidence="1" type="ORF">DPMN_092829</name>
</gene>